<keyword evidence="1" id="KW-0645">Protease</keyword>
<name>A0ACB8QPG2_9AGAM</name>
<reference evidence="1" key="1">
    <citation type="submission" date="2021-02" db="EMBL/GenBank/DDBJ databases">
        <authorList>
            <consortium name="DOE Joint Genome Institute"/>
            <person name="Ahrendt S."/>
            <person name="Looney B.P."/>
            <person name="Miyauchi S."/>
            <person name="Morin E."/>
            <person name="Drula E."/>
            <person name="Courty P.E."/>
            <person name="Chicoki N."/>
            <person name="Fauchery L."/>
            <person name="Kohler A."/>
            <person name="Kuo A."/>
            <person name="Labutti K."/>
            <person name="Pangilinan J."/>
            <person name="Lipzen A."/>
            <person name="Riley R."/>
            <person name="Andreopoulos W."/>
            <person name="He G."/>
            <person name="Johnson J."/>
            <person name="Barry K.W."/>
            <person name="Grigoriev I.V."/>
            <person name="Nagy L."/>
            <person name="Hibbett D."/>
            <person name="Henrissat B."/>
            <person name="Matheny P.B."/>
            <person name="Labbe J."/>
            <person name="Martin F."/>
        </authorList>
    </citation>
    <scope>NUCLEOTIDE SEQUENCE</scope>
    <source>
        <strain evidence="1">EC-137</strain>
    </source>
</reference>
<keyword evidence="2" id="KW-1185">Reference proteome</keyword>
<evidence type="ECO:0000313" key="1">
    <source>
        <dbReference type="EMBL" id="KAI0033637.1"/>
    </source>
</evidence>
<protein>
    <submittedName>
        <fullName evidence="1">Serine carboxypeptidase</fullName>
    </submittedName>
</protein>
<organism evidence="1 2">
    <name type="scientific">Vararia minispora EC-137</name>
    <dbReference type="NCBI Taxonomy" id="1314806"/>
    <lineage>
        <taxon>Eukaryota</taxon>
        <taxon>Fungi</taxon>
        <taxon>Dikarya</taxon>
        <taxon>Basidiomycota</taxon>
        <taxon>Agaricomycotina</taxon>
        <taxon>Agaricomycetes</taxon>
        <taxon>Russulales</taxon>
        <taxon>Lachnocladiaceae</taxon>
        <taxon>Vararia</taxon>
    </lineage>
</organism>
<reference evidence="1" key="2">
    <citation type="journal article" date="2022" name="New Phytol.">
        <title>Evolutionary transition to the ectomycorrhizal habit in the genomes of a hyperdiverse lineage of mushroom-forming fungi.</title>
        <authorList>
            <person name="Looney B."/>
            <person name="Miyauchi S."/>
            <person name="Morin E."/>
            <person name="Drula E."/>
            <person name="Courty P.E."/>
            <person name="Kohler A."/>
            <person name="Kuo A."/>
            <person name="LaButti K."/>
            <person name="Pangilinan J."/>
            <person name="Lipzen A."/>
            <person name="Riley R."/>
            <person name="Andreopoulos W."/>
            <person name="He G."/>
            <person name="Johnson J."/>
            <person name="Nolan M."/>
            <person name="Tritt A."/>
            <person name="Barry K.W."/>
            <person name="Grigoriev I.V."/>
            <person name="Nagy L.G."/>
            <person name="Hibbett D."/>
            <person name="Henrissat B."/>
            <person name="Matheny P.B."/>
            <person name="Labbe J."/>
            <person name="Martin F.M."/>
        </authorList>
    </citation>
    <scope>NUCLEOTIDE SEQUENCE</scope>
    <source>
        <strain evidence="1">EC-137</strain>
    </source>
</reference>
<accession>A0ACB8QPG2</accession>
<evidence type="ECO:0000313" key="2">
    <source>
        <dbReference type="Proteomes" id="UP000814128"/>
    </source>
</evidence>
<keyword evidence="1" id="KW-0378">Hydrolase</keyword>
<comment type="caution">
    <text evidence="1">The sequence shown here is derived from an EMBL/GenBank/DDBJ whole genome shotgun (WGS) entry which is preliminary data.</text>
</comment>
<proteinExistence type="predicted"/>
<sequence>MFTAALPFVVSLASASVLSVTGAENPLSIPANAYGSDHETFTRVGSLEAVSSDTFTTFSHPLFPAYSARIKETDFCDPTVKSYTGYIDMEARHIFFYFFESRNDPATDDMIFWTNGGPGCSSSLGLFMENGPCRLTNATEGPKVWDHGWNANANIFFVDQPINVGFSYSEFGESVGTTEAAAQDIAVFIAMFFENFSQFKGRALHMAGESYGGRYVPLFASAVYDHNVLLVQNGFEPVNLTSIMVGNGLTEPLDTLLSYYDMTCTPASTKPVVDISTCVRMKKALRRCEIGYKKWCIDTYDDMNCGSINSFCENELMGPFDATGLNPYDITQQCEDINDLCYPVTREITNYLLRLDVRSELGVDSHAASFSACSDRVGSAFALTQDGLHDSSVYVGALLERGVRVLIYVGTYDWICNWVGNERWTLRLDWSGRTEFAAQELRDWKVDGKVAGKTRSANGLAFATVNAAGHMVPYDKPAEALHLVRHWLADTPL</sequence>
<gene>
    <name evidence="1" type="ORF">K488DRAFT_77779</name>
</gene>
<keyword evidence="1" id="KW-0121">Carboxypeptidase</keyword>
<dbReference type="Proteomes" id="UP000814128">
    <property type="component" value="Unassembled WGS sequence"/>
</dbReference>
<dbReference type="EMBL" id="MU273515">
    <property type="protein sequence ID" value="KAI0033637.1"/>
    <property type="molecule type" value="Genomic_DNA"/>
</dbReference>